<keyword evidence="1" id="KW-0732">Signal</keyword>
<dbReference type="InterPro" id="IPR046715">
    <property type="entry name" value="DUF6607"/>
</dbReference>
<proteinExistence type="predicted"/>
<keyword evidence="3" id="KW-1185">Reference proteome</keyword>
<protein>
    <submittedName>
        <fullName evidence="2">Uncharacterized protein</fullName>
    </submittedName>
</protein>
<evidence type="ECO:0000313" key="2">
    <source>
        <dbReference type="EMBL" id="AOA57033.1"/>
    </source>
</evidence>
<gene>
    <name evidence="2" type="ORF">BFG52_00785</name>
</gene>
<accession>A0A1B2LW90</accession>
<reference evidence="2 3" key="1">
    <citation type="submission" date="2016-08" db="EMBL/GenBank/DDBJ databases">
        <authorList>
            <person name="Seilhamer J.J."/>
        </authorList>
    </citation>
    <scope>NUCLEOTIDE SEQUENCE [LARGE SCALE GENOMIC DNA]</scope>
    <source>
        <strain evidence="2 3">BRTC-1</strain>
    </source>
</reference>
<dbReference type="STRING" id="1789224.BFG52_00785"/>
<evidence type="ECO:0000256" key="1">
    <source>
        <dbReference type="SAM" id="SignalP"/>
    </source>
</evidence>
<dbReference type="OrthoDB" id="8564954at2"/>
<dbReference type="RefSeq" id="WP_067551294.1">
    <property type="nucleotide sequence ID" value="NZ_CP016895.1"/>
</dbReference>
<feature type="chain" id="PRO_5008539848" evidence="1">
    <location>
        <begin position="24"/>
        <end position="334"/>
    </location>
</feature>
<name>A0A1B2LW90_9GAMM</name>
<dbReference type="EMBL" id="CP016895">
    <property type="protein sequence ID" value="AOA57033.1"/>
    <property type="molecule type" value="Genomic_DNA"/>
</dbReference>
<sequence>MHKVTSLTVLLASFLTLSGLSHAENVKTPVTTQNQVIAVTNTLSQAEAHAAILKMAGKFNVTFEFEELYSPDADYTVKDKTLTKAQDIVFPIEISENKISLQHVLLIPNGTVVKHWRQDWEYQPTQAWRYIGHYQWEKVQYDAQQVKGKWLQTVWNSDDSPRYAALGEWSNTTGMLAWASDLTDKPLPRREYSKRDDYDLMKSINRHVITPQGWVQEEENWKYQTAQQQSVVREVGINRYTQDAAIDDHAVTQYWQANQAYWAQVRKLWNQALSNNFTIALRSPEVKDVEPRKPHYIAFLDQAEALQGKKLSDQQRYQQAKQLLNSELIRGEVR</sequence>
<dbReference type="KEGG" id="ala:BFG52_00785"/>
<dbReference type="AlphaFoldDB" id="A0A1B2LW90"/>
<evidence type="ECO:0000313" key="3">
    <source>
        <dbReference type="Proteomes" id="UP000093391"/>
    </source>
</evidence>
<feature type="signal peptide" evidence="1">
    <location>
        <begin position="1"/>
        <end position="23"/>
    </location>
</feature>
<dbReference type="Pfam" id="PF20311">
    <property type="entry name" value="DUF6607"/>
    <property type="match status" value="1"/>
</dbReference>
<organism evidence="2 3">
    <name type="scientific">Acinetobacter larvae</name>
    <dbReference type="NCBI Taxonomy" id="1789224"/>
    <lineage>
        <taxon>Bacteria</taxon>
        <taxon>Pseudomonadati</taxon>
        <taxon>Pseudomonadota</taxon>
        <taxon>Gammaproteobacteria</taxon>
        <taxon>Moraxellales</taxon>
        <taxon>Moraxellaceae</taxon>
        <taxon>Acinetobacter</taxon>
    </lineage>
</organism>
<dbReference type="Proteomes" id="UP000093391">
    <property type="component" value="Chromosome"/>
</dbReference>